<evidence type="ECO:0000256" key="5">
    <source>
        <dbReference type="ARBA" id="ARBA00023128"/>
    </source>
</evidence>
<organism evidence="7 8">
    <name type="scientific">Bipolaris oryzae ATCC 44560</name>
    <dbReference type="NCBI Taxonomy" id="930090"/>
    <lineage>
        <taxon>Eukaryota</taxon>
        <taxon>Fungi</taxon>
        <taxon>Dikarya</taxon>
        <taxon>Ascomycota</taxon>
        <taxon>Pezizomycotina</taxon>
        <taxon>Dothideomycetes</taxon>
        <taxon>Pleosporomycetidae</taxon>
        <taxon>Pleosporales</taxon>
        <taxon>Pleosporineae</taxon>
        <taxon>Pleosporaceae</taxon>
        <taxon>Bipolaris</taxon>
    </lineage>
</organism>
<protein>
    <recommendedName>
        <fullName evidence="9">DUF676 domain-containing protein</fullName>
    </recommendedName>
</protein>
<evidence type="ECO:0000256" key="6">
    <source>
        <dbReference type="ARBA" id="ARBA00023136"/>
    </source>
</evidence>
<dbReference type="Proteomes" id="UP000054032">
    <property type="component" value="Unassembled WGS sequence"/>
</dbReference>
<evidence type="ECO:0000313" key="8">
    <source>
        <dbReference type="Proteomes" id="UP000054032"/>
    </source>
</evidence>
<evidence type="ECO:0000256" key="2">
    <source>
        <dbReference type="ARBA" id="ARBA00004240"/>
    </source>
</evidence>
<accession>W6YQB4</accession>
<evidence type="ECO:0000256" key="1">
    <source>
        <dbReference type="ARBA" id="ARBA00004173"/>
    </source>
</evidence>
<sequence length="95" mass="11060">VVTIHGLHGHRETTWQARDESKREMVRGIEDWKYELCIRLMNYGYDAFKTLSKEVITKEASKLLRAVAEARHEKDEDSFRPIVFVCHDIGGTIVK</sequence>
<evidence type="ECO:0000313" key="7">
    <source>
        <dbReference type="EMBL" id="EUC39825.1"/>
    </source>
</evidence>
<dbReference type="EMBL" id="KI964242">
    <property type="protein sequence ID" value="EUC39825.1"/>
    <property type="molecule type" value="Genomic_DNA"/>
</dbReference>
<keyword evidence="8" id="KW-1185">Reference proteome</keyword>
<proteinExistence type="predicted"/>
<feature type="non-terminal residue" evidence="7">
    <location>
        <position position="1"/>
    </location>
</feature>
<comment type="subcellular location">
    <subcellularLocation>
        <location evidence="2">Endoplasmic reticulum</location>
    </subcellularLocation>
    <subcellularLocation>
        <location evidence="3">Membrane</location>
    </subcellularLocation>
    <subcellularLocation>
        <location evidence="1">Mitochondrion</location>
    </subcellularLocation>
</comment>
<dbReference type="GO" id="GO:0005783">
    <property type="term" value="C:endoplasmic reticulum"/>
    <property type="evidence" value="ECO:0007669"/>
    <property type="project" value="UniProtKB-SubCell"/>
</dbReference>
<dbReference type="RefSeq" id="XP_007693659.1">
    <property type="nucleotide sequence ID" value="XM_007695469.1"/>
</dbReference>
<gene>
    <name evidence="7" type="ORF">COCMIDRAFT_43842</name>
</gene>
<evidence type="ECO:0008006" key="9">
    <source>
        <dbReference type="Google" id="ProtNLM"/>
    </source>
</evidence>
<dbReference type="HOGENOM" id="CLU_2378331_0_0_1"/>
<dbReference type="KEGG" id="bor:COCMIDRAFT_43842"/>
<dbReference type="GO" id="GO:0005739">
    <property type="term" value="C:mitochondrion"/>
    <property type="evidence" value="ECO:0007669"/>
    <property type="project" value="UniProtKB-SubCell"/>
</dbReference>
<evidence type="ECO:0000256" key="3">
    <source>
        <dbReference type="ARBA" id="ARBA00004370"/>
    </source>
</evidence>
<feature type="non-terminal residue" evidence="7">
    <location>
        <position position="95"/>
    </location>
</feature>
<dbReference type="AlphaFoldDB" id="W6YQB4"/>
<dbReference type="PANTHER" id="PTHR48182:SF2">
    <property type="entry name" value="PROTEIN SERAC1"/>
    <property type="match status" value="1"/>
</dbReference>
<keyword evidence="6" id="KW-0472">Membrane</keyword>
<name>W6YQB4_COCMI</name>
<dbReference type="GO" id="GO:0016020">
    <property type="term" value="C:membrane"/>
    <property type="evidence" value="ECO:0007669"/>
    <property type="project" value="UniProtKB-SubCell"/>
</dbReference>
<keyword evidence="5" id="KW-0496">Mitochondrion</keyword>
<keyword evidence="4" id="KW-0256">Endoplasmic reticulum</keyword>
<evidence type="ECO:0000256" key="4">
    <source>
        <dbReference type="ARBA" id="ARBA00022824"/>
    </source>
</evidence>
<reference evidence="7 8" key="1">
    <citation type="journal article" date="2013" name="PLoS Genet.">
        <title>Comparative genome structure, secondary metabolite, and effector coding capacity across Cochliobolus pathogens.</title>
        <authorList>
            <person name="Condon B.J."/>
            <person name="Leng Y."/>
            <person name="Wu D."/>
            <person name="Bushley K.E."/>
            <person name="Ohm R.A."/>
            <person name="Otillar R."/>
            <person name="Martin J."/>
            <person name="Schackwitz W."/>
            <person name="Grimwood J."/>
            <person name="MohdZainudin N."/>
            <person name="Xue C."/>
            <person name="Wang R."/>
            <person name="Manning V.A."/>
            <person name="Dhillon B."/>
            <person name="Tu Z.J."/>
            <person name="Steffenson B.J."/>
            <person name="Salamov A."/>
            <person name="Sun H."/>
            <person name="Lowry S."/>
            <person name="LaButti K."/>
            <person name="Han J."/>
            <person name="Copeland A."/>
            <person name="Lindquist E."/>
            <person name="Barry K."/>
            <person name="Schmutz J."/>
            <person name="Baker S.E."/>
            <person name="Ciuffetti L.M."/>
            <person name="Grigoriev I.V."/>
            <person name="Zhong S."/>
            <person name="Turgeon B.G."/>
        </authorList>
    </citation>
    <scope>NUCLEOTIDE SEQUENCE [LARGE SCALE GENOMIC DNA]</scope>
    <source>
        <strain evidence="7 8">ATCC 44560</strain>
    </source>
</reference>
<dbReference type="PANTHER" id="PTHR48182">
    <property type="entry name" value="PROTEIN SERAC1"/>
    <property type="match status" value="1"/>
</dbReference>
<dbReference type="InterPro" id="IPR052374">
    <property type="entry name" value="SERAC1"/>
</dbReference>
<dbReference type="OrthoDB" id="3679171at2759"/>
<dbReference type="GeneID" id="19124220"/>